<gene>
    <name evidence="1" type="ORF">LOK49_LG05G03949</name>
</gene>
<dbReference type="EMBL" id="CM045761">
    <property type="protein sequence ID" value="KAI8014621.1"/>
    <property type="molecule type" value="Genomic_DNA"/>
</dbReference>
<accession>A0ACC0HRK9</accession>
<evidence type="ECO:0000313" key="2">
    <source>
        <dbReference type="Proteomes" id="UP001060215"/>
    </source>
</evidence>
<name>A0ACC0HRK9_9ERIC</name>
<sequence>MDPSYLTLWRNVYLGNKLCSSTFLSTLLYDLFLNTFSSDSSFHFAIVRFRYTLDAIHRFLLLHRLCLHRFGRATAKLPSLPSLTSKSAEANMCPCIRSDSKTTTPEVDTYNDVTIDTINAASVGTGARKVTIIPKYIAHNVKVKSTSQYIRNSEVESVPVLIPTTTSVAIKKYGISPTAHDTG</sequence>
<protein>
    <submittedName>
        <fullName evidence="1">Serine acetyltransferase 5</fullName>
    </submittedName>
</protein>
<reference evidence="1 2" key="1">
    <citation type="journal article" date="2022" name="Plant J.">
        <title>Chromosome-level genome of Camellia lanceoleosa provides a valuable resource for understanding genome evolution and self-incompatibility.</title>
        <authorList>
            <person name="Gong W."/>
            <person name="Xiao S."/>
            <person name="Wang L."/>
            <person name="Liao Z."/>
            <person name="Chang Y."/>
            <person name="Mo W."/>
            <person name="Hu G."/>
            <person name="Li W."/>
            <person name="Zhao G."/>
            <person name="Zhu H."/>
            <person name="Hu X."/>
            <person name="Ji K."/>
            <person name="Xiang X."/>
            <person name="Song Q."/>
            <person name="Yuan D."/>
            <person name="Jin S."/>
            <person name="Zhang L."/>
        </authorList>
    </citation>
    <scope>NUCLEOTIDE SEQUENCE [LARGE SCALE GENOMIC DNA]</scope>
    <source>
        <strain evidence="1">SQ_2022a</strain>
    </source>
</reference>
<comment type="caution">
    <text evidence="1">The sequence shown here is derived from an EMBL/GenBank/DDBJ whole genome shotgun (WGS) entry which is preliminary data.</text>
</comment>
<evidence type="ECO:0000313" key="1">
    <source>
        <dbReference type="EMBL" id="KAI8014621.1"/>
    </source>
</evidence>
<proteinExistence type="predicted"/>
<organism evidence="1 2">
    <name type="scientific">Camellia lanceoleosa</name>
    <dbReference type="NCBI Taxonomy" id="1840588"/>
    <lineage>
        <taxon>Eukaryota</taxon>
        <taxon>Viridiplantae</taxon>
        <taxon>Streptophyta</taxon>
        <taxon>Embryophyta</taxon>
        <taxon>Tracheophyta</taxon>
        <taxon>Spermatophyta</taxon>
        <taxon>Magnoliopsida</taxon>
        <taxon>eudicotyledons</taxon>
        <taxon>Gunneridae</taxon>
        <taxon>Pentapetalae</taxon>
        <taxon>asterids</taxon>
        <taxon>Ericales</taxon>
        <taxon>Theaceae</taxon>
        <taxon>Camellia</taxon>
    </lineage>
</organism>
<dbReference type="Proteomes" id="UP001060215">
    <property type="component" value="Chromosome 4"/>
</dbReference>
<keyword evidence="2" id="KW-1185">Reference proteome</keyword>